<evidence type="ECO:0000256" key="5">
    <source>
        <dbReference type="ARBA" id="ARBA00022692"/>
    </source>
</evidence>
<feature type="transmembrane region" description="Helical" evidence="9">
    <location>
        <begin position="23"/>
        <end position="44"/>
    </location>
</feature>
<dbReference type="InterPro" id="IPR043429">
    <property type="entry name" value="ArtM/GltK/GlnP/TcyL/YhdX-like"/>
</dbReference>
<sequence length="433" mass="47510">MAMASEAPKDGFRLSMLIYDTRFRSFTIQVIVLLLVLLGIGWLVDNTIANLAAKDKDINFGFLWNRAGYDIEQQLIPYTNDSTHGRAAIIGLLNTLVVAFWGCIFATVIGVFVGVLRLSKNWLVGRLMTVYVEAFRNVPLLLWIIVVFVVTSETAPQPKDFKVTAEMVQTGAEPAAQKILFNTIAITNRGWNIPGPLFERPLPTVHLGSVPLNLTFLAIIAAVVGSFVANRRVLRHARLVQEDTGIRPVTWWKSLLILIAPIVILLVALGFHLDIPAFPADENGVSKGFNFQGGILVQHSFSALLIALSLYTGAFIAEAVRAGVMAISRGQTEAAYALGLRPGRTMNLIILPQALRVIIPPLISQYLNLTKNTSLGIAVSYLDLRGTLGGITLNQTGRELECMLLMMLTYLIISLIISSLMNAFNSAVKLKER</sequence>
<feature type="domain" description="ABC transmembrane type-1" evidence="10">
    <location>
        <begin position="92"/>
        <end position="421"/>
    </location>
</feature>
<accession>A0A842IBN2</accession>
<dbReference type="Pfam" id="PF00528">
    <property type="entry name" value="BPD_transp_1"/>
    <property type="match status" value="1"/>
</dbReference>
<organism evidence="11 12">
    <name type="scientific">Paragemmobacter straminiformis</name>
    <dbReference type="NCBI Taxonomy" id="2045119"/>
    <lineage>
        <taxon>Bacteria</taxon>
        <taxon>Pseudomonadati</taxon>
        <taxon>Pseudomonadota</taxon>
        <taxon>Alphaproteobacteria</taxon>
        <taxon>Rhodobacterales</taxon>
        <taxon>Paracoccaceae</taxon>
        <taxon>Paragemmobacter</taxon>
    </lineage>
</organism>
<evidence type="ECO:0000313" key="12">
    <source>
        <dbReference type="Proteomes" id="UP000555411"/>
    </source>
</evidence>
<dbReference type="NCBIfam" id="TIGR01726">
    <property type="entry name" value="HEQRo_perm_3TM"/>
    <property type="match status" value="1"/>
</dbReference>
<feature type="transmembrane region" description="Helical" evidence="9">
    <location>
        <begin position="250"/>
        <end position="273"/>
    </location>
</feature>
<dbReference type="GO" id="GO:0043190">
    <property type="term" value="C:ATP-binding cassette (ABC) transporter complex"/>
    <property type="evidence" value="ECO:0007669"/>
    <property type="project" value="InterPro"/>
</dbReference>
<dbReference type="AlphaFoldDB" id="A0A842IBN2"/>
<evidence type="ECO:0000256" key="6">
    <source>
        <dbReference type="ARBA" id="ARBA00022970"/>
    </source>
</evidence>
<evidence type="ECO:0000256" key="3">
    <source>
        <dbReference type="ARBA" id="ARBA00022448"/>
    </source>
</evidence>
<protein>
    <submittedName>
        <fullName evidence="11">ABC transporter permease subunit</fullName>
    </submittedName>
</protein>
<dbReference type="Gene3D" id="1.10.3720.10">
    <property type="entry name" value="MetI-like"/>
    <property type="match status" value="2"/>
</dbReference>
<keyword evidence="7 9" id="KW-1133">Transmembrane helix</keyword>
<dbReference type="InterPro" id="IPR000515">
    <property type="entry name" value="MetI-like"/>
</dbReference>
<keyword evidence="12" id="KW-1185">Reference proteome</keyword>
<keyword evidence="5 9" id="KW-0812">Transmembrane</keyword>
<evidence type="ECO:0000259" key="10">
    <source>
        <dbReference type="PROSITE" id="PS50928"/>
    </source>
</evidence>
<gene>
    <name evidence="11" type="ORF">H7F16_15830</name>
</gene>
<evidence type="ECO:0000256" key="1">
    <source>
        <dbReference type="ARBA" id="ARBA00004429"/>
    </source>
</evidence>
<keyword evidence="8 9" id="KW-0472">Membrane</keyword>
<evidence type="ECO:0000256" key="2">
    <source>
        <dbReference type="ARBA" id="ARBA00010072"/>
    </source>
</evidence>
<feature type="transmembrane region" description="Helical" evidence="9">
    <location>
        <begin position="301"/>
        <end position="324"/>
    </location>
</feature>
<proteinExistence type="inferred from homology"/>
<evidence type="ECO:0000256" key="4">
    <source>
        <dbReference type="ARBA" id="ARBA00022475"/>
    </source>
</evidence>
<dbReference type="CDD" id="cd06261">
    <property type="entry name" value="TM_PBP2"/>
    <property type="match status" value="2"/>
</dbReference>
<dbReference type="InterPro" id="IPR010065">
    <property type="entry name" value="AA_ABC_transptr_permease_3TM"/>
</dbReference>
<evidence type="ECO:0000256" key="8">
    <source>
        <dbReference type="ARBA" id="ARBA00023136"/>
    </source>
</evidence>
<dbReference type="GO" id="GO:0006865">
    <property type="term" value="P:amino acid transport"/>
    <property type="evidence" value="ECO:0007669"/>
    <property type="project" value="UniProtKB-KW"/>
</dbReference>
<dbReference type="SUPFAM" id="SSF161098">
    <property type="entry name" value="MetI-like"/>
    <property type="match status" value="2"/>
</dbReference>
<dbReference type="PANTHER" id="PTHR30614:SF37">
    <property type="entry name" value="AMINO-ACID ABC TRANSPORTER PERMEASE PROTEIN YHDX-RELATED"/>
    <property type="match status" value="1"/>
</dbReference>
<feature type="transmembrane region" description="Helical" evidence="9">
    <location>
        <begin position="128"/>
        <end position="150"/>
    </location>
</feature>
<keyword evidence="4" id="KW-1003">Cell membrane</keyword>
<dbReference type="PANTHER" id="PTHR30614">
    <property type="entry name" value="MEMBRANE COMPONENT OF AMINO ACID ABC TRANSPORTER"/>
    <property type="match status" value="1"/>
</dbReference>
<dbReference type="Proteomes" id="UP000555411">
    <property type="component" value="Unassembled WGS sequence"/>
</dbReference>
<feature type="transmembrane region" description="Helical" evidence="9">
    <location>
        <begin position="87"/>
        <end position="116"/>
    </location>
</feature>
<keyword evidence="6" id="KW-0029">Amino-acid transport</keyword>
<feature type="transmembrane region" description="Helical" evidence="9">
    <location>
        <begin position="210"/>
        <end position="229"/>
    </location>
</feature>
<evidence type="ECO:0000256" key="9">
    <source>
        <dbReference type="RuleBase" id="RU363032"/>
    </source>
</evidence>
<dbReference type="PROSITE" id="PS50928">
    <property type="entry name" value="ABC_TM1"/>
    <property type="match status" value="1"/>
</dbReference>
<dbReference type="GO" id="GO:0022857">
    <property type="term" value="F:transmembrane transporter activity"/>
    <property type="evidence" value="ECO:0007669"/>
    <property type="project" value="InterPro"/>
</dbReference>
<reference evidence="11 12" key="1">
    <citation type="journal article" date="2017" name="Int. J. Syst. Evol. Microbiol.">
        <title>Gemmobacter straminiformis sp. nov., isolated from an artificial fountain.</title>
        <authorList>
            <person name="Kang J.Y."/>
            <person name="Kim M.J."/>
            <person name="Chun J."/>
            <person name="Son K.P."/>
            <person name="Jahng K.Y."/>
        </authorList>
    </citation>
    <scope>NUCLEOTIDE SEQUENCE [LARGE SCALE GENOMIC DNA]</scope>
    <source>
        <strain evidence="11 12">CAM-8</strain>
    </source>
</reference>
<evidence type="ECO:0000313" key="11">
    <source>
        <dbReference type="EMBL" id="MBC2836989.1"/>
    </source>
</evidence>
<feature type="transmembrane region" description="Helical" evidence="9">
    <location>
        <begin position="403"/>
        <end position="424"/>
    </location>
</feature>
<name>A0A842IBN2_9RHOB</name>
<dbReference type="RefSeq" id="WP_185798610.1">
    <property type="nucleotide sequence ID" value="NZ_JACLQD010000005.1"/>
</dbReference>
<keyword evidence="3 9" id="KW-0813">Transport</keyword>
<dbReference type="EMBL" id="JACLQD010000005">
    <property type="protein sequence ID" value="MBC2836989.1"/>
    <property type="molecule type" value="Genomic_DNA"/>
</dbReference>
<dbReference type="InterPro" id="IPR035906">
    <property type="entry name" value="MetI-like_sf"/>
</dbReference>
<comment type="subcellular location">
    <subcellularLocation>
        <location evidence="1">Cell inner membrane</location>
        <topology evidence="1">Multi-pass membrane protein</topology>
    </subcellularLocation>
    <subcellularLocation>
        <location evidence="9">Cell membrane</location>
        <topology evidence="9">Multi-pass membrane protein</topology>
    </subcellularLocation>
</comment>
<comment type="caution">
    <text evidence="11">The sequence shown here is derived from an EMBL/GenBank/DDBJ whole genome shotgun (WGS) entry which is preliminary data.</text>
</comment>
<comment type="similarity">
    <text evidence="2">Belongs to the binding-protein-dependent transport system permease family. HisMQ subfamily.</text>
</comment>
<evidence type="ECO:0000256" key="7">
    <source>
        <dbReference type="ARBA" id="ARBA00022989"/>
    </source>
</evidence>